<accession>A0A1Y1K0T4</accession>
<feature type="region of interest" description="Disordered" evidence="6">
    <location>
        <begin position="143"/>
        <end position="163"/>
    </location>
</feature>
<evidence type="ECO:0000256" key="5">
    <source>
        <dbReference type="ARBA" id="ARBA00025466"/>
    </source>
</evidence>
<dbReference type="PANTHER" id="PTHR21411">
    <property type="entry name" value="APONTIC"/>
    <property type="match status" value="1"/>
</dbReference>
<reference evidence="8" key="1">
    <citation type="journal article" date="2016" name="Sci. Rep.">
        <title>Molecular characterization of firefly nuptial gifts: a multi-omics approach sheds light on postcopulatory sexual selection.</title>
        <authorList>
            <person name="Al-Wathiqui N."/>
            <person name="Fallon T.R."/>
            <person name="South A."/>
            <person name="Weng J.K."/>
            <person name="Lewis S.M."/>
        </authorList>
    </citation>
    <scope>NUCLEOTIDE SEQUENCE</scope>
</reference>
<dbReference type="AlphaFoldDB" id="A0A1Y1K0T4"/>
<comment type="subunit">
    <text evidence="1">Self-associates forming complexes of several hundred monomers.</text>
</comment>
<protein>
    <recommendedName>
        <fullName evidence="2">Regulatory protein zeste</fullName>
    </recommendedName>
</protein>
<keyword evidence="3" id="KW-0805">Transcription regulation</keyword>
<evidence type="ECO:0000256" key="1">
    <source>
        <dbReference type="ARBA" id="ARBA00011764"/>
    </source>
</evidence>
<name>A0A1Y1K0T4_PHOPY</name>
<comment type="function">
    <text evidence="5">Involved in transvection phenomena (= synapsis-dependent gene expression), where the synaptic pairing of chromosomes carrying genes with which zeste interacts influences the expression of these genes. Zeste binds to DNA and stimulates transcription from a nearby promoter.</text>
</comment>
<dbReference type="InterPro" id="IPR028002">
    <property type="entry name" value="Myb_DNA-bind_5"/>
</dbReference>
<sequence>MSVPRAKRVIFSDNDMNMLVDLVYKYKHIIECKKTDALTWKDKDATWIKISDAFNASVMEKKTPEQLRTKYDNLKKDARRYFAKQRQDIYRTGGGVIENVIRDILKHIFEKIRAITTLSMKGIEPPVGDSDFCSLSTSETSNFEETSKSVAEAGDDDQHFTQPLDDKMQDVEGIEVVYVEPCVEESVASTPANDWSTYTPTMLRTKKHKLLREKR</sequence>
<evidence type="ECO:0000256" key="3">
    <source>
        <dbReference type="ARBA" id="ARBA00023015"/>
    </source>
</evidence>
<dbReference type="PANTHER" id="PTHR21411:SF0">
    <property type="entry name" value="REGULATORY PROTEIN ZESTE"/>
    <property type="match status" value="1"/>
</dbReference>
<evidence type="ECO:0000256" key="6">
    <source>
        <dbReference type="SAM" id="MobiDB-lite"/>
    </source>
</evidence>
<feature type="domain" description="Myb/SANT-like DNA-binding" evidence="7">
    <location>
        <begin position="11"/>
        <end position="83"/>
    </location>
</feature>
<proteinExistence type="predicted"/>
<evidence type="ECO:0000313" key="8">
    <source>
        <dbReference type="EMBL" id="JAV55079.1"/>
    </source>
</evidence>
<dbReference type="EMBL" id="GEZM01096181">
    <property type="protein sequence ID" value="JAV55079.1"/>
    <property type="molecule type" value="Transcribed_RNA"/>
</dbReference>
<dbReference type="Pfam" id="PF13873">
    <property type="entry name" value="Myb_DNA-bind_5"/>
    <property type="match status" value="1"/>
</dbReference>
<evidence type="ECO:0000256" key="2">
    <source>
        <dbReference type="ARBA" id="ARBA00016807"/>
    </source>
</evidence>
<evidence type="ECO:0000259" key="7">
    <source>
        <dbReference type="Pfam" id="PF13873"/>
    </source>
</evidence>
<evidence type="ECO:0000256" key="4">
    <source>
        <dbReference type="ARBA" id="ARBA00023163"/>
    </source>
</evidence>
<keyword evidence="4" id="KW-0804">Transcription</keyword>
<organism evidence="8">
    <name type="scientific">Photinus pyralis</name>
    <name type="common">Common eastern firefly</name>
    <name type="synonym">Lampyris pyralis</name>
    <dbReference type="NCBI Taxonomy" id="7054"/>
    <lineage>
        <taxon>Eukaryota</taxon>
        <taxon>Metazoa</taxon>
        <taxon>Ecdysozoa</taxon>
        <taxon>Arthropoda</taxon>
        <taxon>Hexapoda</taxon>
        <taxon>Insecta</taxon>
        <taxon>Pterygota</taxon>
        <taxon>Neoptera</taxon>
        <taxon>Endopterygota</taxon>
        <taxon>Coleoptera</taxon>
        <taxon>Polyphaga</taxon>
        <taxon>Elateriformia</taxon>
        <taxon>Elateroidea</taxon>
        <taxon>Lampyridae</taxon>
        <taxon>Lampyrinae</taxon>
        <taxon>Photinus</taxon>
    </lineage>
</organism>